<accession>A0A9J5Z217</accession>
<proteinExistence type="predicted"/>
<evidence type="ECO:0000313" key="1">
    <source>
        <dbReference type="EMBL" id="KAG5606979.1"/>
    </source>
</evidence>
<sequence length="69" mass="8499">MLKDFQYHLHLVRRKAWKHRIALHHIDKAIPKMEKIIVAIHDMKMLRIQEYFEYKNAKGILKRNLLYTT</sequence>
<organism evidence="1 2">
    <name type="scientific">Solanum commersonii</name>
    <name type="common">Commerson's wild potato</name>
    <name type="synonym">Commerson's nightshade</name>
    <dbReference type="NCBI Taxonomy" id="4109"/>
    <lineage>
        <taxon>Eukaryota</taxon>
        <taxon>Viridiplantae</taxon>
        <taxon>Streptophyta</taxon>
        <taxon>Embryophyta</taxon>
        <taxon>Tracheophyta</taxon>
        <taxon>Spermatophyta</taxon>
        <taxon>Magnoliopsida</taxon>
        <taxon>eudicotyledons</taxon>
        <taxon>Gunneridae</taxon>
        <taxon>Pentapetalae</taxon>
        <taxon>asterids</taxon>
        <taxon>lamiids</taxon>
        <taxon>Solanales</taxon>
        <taxon>Solanaceae</taxon>
        <taxon>Solanoideae</taxon>
        <taxon>Solaneae</taxon>
        <taxon>Solanum</taxon>
    </lineage>
</organism>
<dbReference type="EMBL" id="JACXVP010000005">
    <property type="protein sequence ID" value="KAG5606979.1"/>
    <property type="molecule type" value="Genomic_DNA"/>
</dbReference>
<dbReference type="Proteomes" id="UP000824120">
    <property type="component" value="Chromosome 5"/>
</dbReference>
<keyword evidence="2" id="KW-1185">Reference proteome</keyword>
<name>A0A9J5Z217_SOLCO</name>
<gene>
    <name evidence="1" type="ORF">H5410_028471</name>
</gene>
<comment type="caution">
    <text evidence="1">The sequence shown here is derived from an EMBL/GenBank/DDBJ whole genome shotgun (WGS) entry which is preliminary data.</text>
</comment>
<dbReference type="AlphaFoldDB" id="A0A9J5Z217"/>
<reference evidence="1 2" key="1">
    <citation type="submission" date="2020-09" db="EMBL/GenBank/DDBJ databases">
        <title>De no assembly of potato wild relative species, Solanum commersonii.</title>
        <authorList>
            <person name="Cho K."/>
        </authorList>
    </citation>
    <scope>NUCLEOTIDE SEQUENCE [LARGE SCALE GENOMIC DNA]</scope>
    <source>
        <strain evidence="1">LZ3.2</strain>
        <tissue evidence="1">Leaf</tissue>
    </source>
</reference>
<protein>
    <submittedName>
        <fullName evidence="1">Uncharacterized protein</fullName>
    </submittedName>
</protein>
<evidence type="ECO:0000313" key="2">
    <source>
        <dbReference type="Proteomes" id="UP000824120"/>
    </source>
</evidence>